<dbReference type="Pfam" id="PF00857">
    <property type="entry name" value="Isochorismatase"/>
    <property type="match status" value="1"/>
</dbReference>
<dbReference type="PANTHER" id="PTHR43540">
    <property type="entry name" value="PEROXYUREIDOACRYLATE/UREIDOACRYLATE AMIDOHYDROLASE-RELATED"/>
    <property type="match status" value="1"/>
</dbReference>
<reference evidence="6" key="4">
    <citation type="submission" date="2017-10" db="EMBL/GenBank/DDBJ databases">
        <authorList>
            <person name="Frank J."/>
        </authorList>
    </citation>
    <scope>NUCLEOTIDE SEQUENCE [LARGE SCALE GENOMIC DNA]</scope>
</reference>
<evidence type="ECO:0000256" key="1">
    <source>
        <dbReference type="ARBA" id="ARBA00022801"/>
    </source>
</evidence>
<feature type="domain" description="Isochorismatase-like" evidence="2">
    <location>
        <begin position="18"/>
        <end position="182"/>
    </location>
</feature>
<dbReference type="InterPro" id="IPR036380">
    <property type="entry name" value="Isochorismatase-like_sf"/>
</dbReference>
<evidence type="ECO:0000313" key="4">
    <source>
        <dbReference type="EMBL" id="QII10029.1"/>
    </source>
</evidence>
<evidence type="ECO:0000313" key="3">
    <source>
        <dbReference type="EMBL" id="CAJ72591.1"/>
    </source>
</evidence>
<reference evidence="3" key="2">
    <citation type="submission" date="2006-01" db="EMBL/GenBank/DDBJ databases">
        <authorList>
            <person name="Genoscope"/>
        </authorList>
    </citation>
    <scope>NUCLEOTIDE SEQUENCE</scope>
</reference>
<dbReference type="SUPFAM" id="SSF52499">
    <property type="entry name" value="Isochorismatase-like hydrolases"/>
    <property type="match status" value="1"/>
</dbReference>
<dbReference type="GO" id="GO:0008908">
    <property type="term" value="F:isochorismatase activity"/>
    <property type="evidence" value="ECO:0007669"/>
    <property type="project" value="UniProtKB-EC"/>
</dbReference>
<keyword evidence="1 3" id="KW-0378">Hydrolase</keyword>
<dbReference type="CDD" id="cd00431">
    <property type="entry name" value="cysteine_hydrolases"/>
    <property type="match status" value="1"/>
</dbReference>
<evidence type="ECO:0000259" key="2">
    <source>
        <dbReference type="Pfam" id="PF00857"/>
    </source>
</evidence>
<dbReference type="OrthoDB" id="4305745at2"/>
<dbReference type="Gene3D" id="3.40.50.850">
    <property type="entry name" value="Isochorismatase-like"/>
    <property type="match status" value="1"/>
</dbReference>
<reference evidence="5" key="3">
    <citation type="submission" date="2017-10" db="EMBL/GenBank/DDBJ databases">
        <authorList>
            <person name="Banno H."/>
            <person name="Chua N.-H."/>
        </authorList>
    </citation>
    <scope>NUCLEOTIDE SEQUENCE [LARGE SCALE GENOMIC DNA]</scope>
    <source>
        <strain evidence="5">Kuenenia_mbr1_ru-nijmegen</strain>
    </source>
</reference>
<dbReference type="EMBL" id="CT573072">
    <property type="protein sequence ID" value="CAJ72591.1"/>
    <property type="molecule type" value="Genomic_DNA"/>
</dbReference>
<keyword evidence="6" id="KW-1185">Reference proteome</keyword>
<dbReference type="Proteomes" id="UP000501926">
    <property type="component" value="Chromosome"/>
</dbReference>
<dbReference type="EMBL" id="LT934425">
    <property type="protein sequence ID" value="SOH04097.1"/>
    <property type="molecule type" value="Genomic_DNA"/>
</dbReference>
<dbReference type="AlphaFoldDB" id="Q1PZS5"/>
<dbReference type="KEGG" id="kst:KSMBR1_1598"/>
<organism evidence="3">
    <name type="scientific">Kuenenia stuttgartiensis</name>
    <dbReference type="NCBI Taxonomy" id="174633"/>
    <lineage>
        <taxon>Bacteria</taxon>
        <taxon>Pseudomonadati</taxon>
        <taxon>Planctomycetota</taxon>
        <taxon>Candidatus Brocadiia</taxon>
        <taxon>Candidatus Brocadiales</taxon>
        <taxon>Candidatus Brocadiaceae</taxon>
        <taxon>Candidatus Kuenenia</taxon>
    </lineage>
</organism>
<dbReference type="RefSeq" id="WP_099324833.1">
    <property type="nucleotide sequence ID" value="NZ_OCTL01000036.1"/>
</dbReference>
<reference evidence="4 7" key="5">
    <citation type="submission" date="2020-02" db="EMBL/GenBank/DDBJ databases">
        <title>Newly sequenced genome of strain CSTR1 showed variability in Candidatus Kuenenia stuttgartiensis genomes.</title>
        <authorList>
            <person name="Ding C."/>
            <person name="Adrian L."/>
        </authorList>
    </citation>
    <scope>NUCLEOTIDE SEQUENCE [LARGE SCALE GENOMIC DNA]</scope>
    <source>
        <strain evidence="4 7">CSTR1</strain>
    </source>
</reference>
<evidence type="ECO:0000313" key="7">
    <source>
        <dbReference type="Proteomes" id="UP000501926"/>
    </source>
</evidence>
<dbReference type="EC" id="3.3.2.1" evidence="3 4"/>
<gene>
    <name evidence="3" type="primary">entB</name>
    <name evidence="4" type="ORF">KsCSTR_06500</name>
    <name evidence="5" type="ORF">KSMBR1_1598</name>
    <name evidence="3" type="ORF">kustd1846</name>
</gene>
<dbReference type="InterPro" id="IPR000868">
    <property type="entry name" value="Isochorismatase-like_dom"/>
</dbReference>
<protein>
    <submittedName>
        <fullName evidence="4">Isochorismatase (2,3 dihydro-2,3-dihydroxybenzoate synthase)-like protein</fullName>
        <ecNumber evidence="3 4">3.3.2.1</ecNumber>
    </submittedName>
    <submittedName>
        <fullName evidence="3">Strongly similar to isochorismatase (2,3 dihydro-2,3-dihydroxybenzoate synthase)</fullName>
    </submittedName>
</protein>
<evidence type="ECO:0000313" key="5">
    <source>
        <dbReference type="EMBL" id="SOH04097.1"/>
    </source>
</evidence>
<dbReference type="EMBL" id="CP049055">
    <property type="protein sequence ID" value="QII10029.1"/>
    <property type="molecule type" value="Genomic_DNA"/>
</dbReference>
<dbReference type="Proteomes" id="UP000221734">
    <property type="component" value="Chromosome Kuenenia_stuttgartiensis_MBR1"/>
</dbReference>
<dbReference type="InterPro" id="IPR050272">
    <property type="entry name" value="Isochorismatase-like_hydrls"/>
</dbReference>
<proteinExistence type="predicted"/>
<accession>Q1PZS5</accession>
<reference evidence="3" key="1">
    <citation type="journal article" date="2006" name="Nature">
        <title>Deciphering the evolution and metabolism of an anammox bacterium from a community genome.</title>
        <authorList>
            <person name="Strous M."/>
            <person name="Pelletier E."/>
            <person name="Mangenot S."/>
            <person name="Rattei T."/>
            <person name="Lehner A."/>
            <person name="Taylor M.W."/>
            <person name="Horn M."/>
            <person name="Daims H."/>
            <person name="Bartol-Mavel D."/>
            <person name="Wincker P."/>
            <person name="Barbe V."/>
            <person name="Fonknechten N."/>
            <person name="Vallenet D."/>
            <person name="Segurens B."/>
            <person name="Schenowitz-Truong C."/>
            <person name="Medigue C."/>
            <person name="Collingro A."/>
            <person name="Snel B."/>
            <person name="Dutilh B.E."/>
            <person name="OpDenCamp H.J.M."/>
            <person name="vanDerDrift C."/>
            <person name="Cirpus I."/>
            <person name="vanDePas-Schoonen K.T."/>
            <person name="Harhangi H.R."/>
            <person name="vanNiftrik L."/>
            <person name="Schmid M."/>
            <person name="Keltjens J."/>
            <person name="vanDeVossenberg J."/>
            <person name="Kartal B."/>
            <person name="Meier H."/>
            <person name="Frishman D."/>
            <person name="Huynen M.A."/>
            <person name="Mewes H."/>
            <person name="Weissenbach J."/>
            <person name="Jetten M.S.M."/>
            <person name="Wagner M."/>
            <person name="LePaslier D."/>
        </authorList>
    </citation>
    <scope>NUCLEOTIDE SEQUENCE</scope>
</reference>
<name>Q1PZS5_KUEST</name>
<dbReference type="PANTHER" id="PTHR43540:SF6">
    <property type="entry name" value="ISOCHORISMATASE-LIKE DOMAIN-CONTAINING PROTEIN"/>
    <property type="match status" value="1"/>
</dbReference>
<sequence>MEQEKILVKTKNLNSANTALLICDMLNDFVKKGASLEVPAARDIIPGIKKEILSARKSGIPVIYCCDAHIKNDPEFSLWPEHAVEGTEGACIVKELAPGKDDFLVTKKRYSCFYKTSLQKVLKQFGATHLIITGVVTNICVLYTVCDAYMRGYAVTIPQNCVAALTKKDHVYALQQMKRIFNAKIR</sequence>
<evidence type="ECO:0000313" key="6">
    <source>
        <dbReference type="Proteomes" id="UP000221734"/>
    </source>
</evidence>